<sequence length="343" mass="38513">MKEWRRVLSCFLAVLLTVYLVPVQVMAEELGDLWPPTTENVVDAPADVVGEILEQREENRKEFLLTDGTRQVVIYPAAVHYQKDGYWEEIDNRLLPSAAQDGETVYRNAAGMWDVSVPAELNTANGITVSRSGYSLSFYLTGQLYEDDGAISESGSGYIGEELPGEDMICVPADESAAEVSSIASTLADEGQLQPEAALNNQRSETAYQDVYHDTDVTYDLDSNRLKESLILRSCPKELLGYRYHLEAENLRLELQEDNRILAYAKDADSEAKPVFYMPASYLLDAENVCSDDIKVILEENEKGYELRYYLPQDWMADASYPVVLDPVVFNLCPIRSPFGIKL</sequence>
<dbReference type="RefSeq" id="WP_302929946.1">
    <property type="nucleotide sequence ID" value="NZ_JAJEPW010000073.1"/>
</dbReference>
<dbReference type="Proteomes" id="UP001199319">
    <property type="component" value="Unassembled WGS sequence"/>
</dbReference>
<evidence type="ECO:0000313" key="2">
    <source>
        <dbReference type="Proteomes" id="UP001199319"/>
    </source>
</evidence>
<dbReference type="EMBL" id="JAJEPW010000073">
    <property type="protein sequence ID" value="MCC2130816.1"/>
    <property type="molecule type" value="Genomic_DNA"/>
</dbReference>
<organism evidence="1 2">
    <name type="scientific">Brotocaccenecus cirricatena</name>
    <dbReference type="NCBI Taxonomy" id="3064195"/>
    <lineage>
        <taxon>Bacteria</taxon>
        <taxon>Bacillati</taxon>
        <taxon>Bacillota</taxon>
        <taxon>Clostridia</taxon>
        <taxon>Eubacteriales</taxon>
        <taxon>Oscillospiraceae</taxon>
        <taxon>Brotocaccenecus</taxon>
    </lineage>
</organism>
<gene>
    <name evidence="1" type="ORF">LKD37_15105</name>
</gene>
<proteinExistence type="predicted"/>
<accession>A0AAE3ADX5</accession>
<name>A0AAE3ADX5_9FIRM</name>
<protein>
    <submittedName>
        <fullName evidence="1">Uncharacterized protein</fullName>
    </submittedName>
</protein>
<evidence type="ECO:0000313" key="1">
    <source>
        <dbReference type="EMBL" id="MCC2130816.1"/>
    </source>
</evidence>
<dbReference type="AlphaFoldDB" id="A0AAE3ADX5"/>
<reference evidence="1" key="1">
    <citation type="submission" date="2021-10" db="EMBL/GenBank/DDBJ databases">
        <title>Anaerobic single-cell dispensing facilitates the cultivation of human gut bacteria.</title>
        <authorList>
            <person name="Afrizal A."/>
        </authorList>
    </citation>
    <scope>NUCLEOTIDE SEQUENCE</scope>
    <source>
        <strain evidence="1">CLA-AA-H272</strain>
    </source>
</reference>
<comment type="caution">
    <text evidence="1">The sequence shown here is derived from an EMBL/GenBank/DDBJ whole genome shotgun (WGS) entry which is preliminary data.</text>
</comment>
<keyword evidence="2" id="KW-1185">Reference proteome</keyword>